<feature type="transmembrane region" description="Helical" evidence="8">
    <location>
        <begin position="197"/>
        <end position="216"/>
    </location>
</feature>
<dbReference type="InterPro" id="IPR050879">
    <property type="entry name" value="Acyltransferase_3"/>
</dbReference>
<evidence type="ECO:0000256" key="5">
    <source>
        <dbReference type="ARBA" id="ARBA00022989"/>
    </source>
</evidence>
<feature type="transmembrane region" description="Helical" evidence="8">
    <location>
        <begin position="37"/>
        <end position="58"/>
    </location>
</feature>
<feature type="transmembrane region" description="Helical" evidence="8">
    <location>
        <begin position="79"/>
        <end position="98"/>
    </location>
</feature>
<dbReference type="Gene3D" id="3.40.50.1110">
    <property type="entry name" value="SGNH hydrolase"/>
    <property type="match status" value="1"/>
</dbReference>
<reference evidence="11 12" key="1">
    <citation type="submission" date="2020-08" db="EMBL/GenBank/DDBJ databases">
        <title>A Genomic Blueprint of the Chicken Gut Microbiome.</title>
        <authorList>
            <person name="Gilroy R."/>
            <person name="Ravi A."/>
            <person name="Getino M."/>
            <person name="Pursley I."/>
            <person name="Horton D.L."/>
            <person name="Alikhan N.-F."/>
            <person name="Baker D."/>
            <person name="Gharbi K."/>
            <person name="Hall N."/>
            <person name="Watson M."/>
            <person name="Adriaenssens E.M."/>
            <person name="Foster-Nyarko E."/>
            <person name="Jarju S."/>
            <person name="Secka A."/>
            <person name="Antonio M."/>
            <person name="Oren A."/>
            <person name="Chaudhuri R."/>
            <person name="La Ragione R.M."/>
            <person name="Hildebrand F."/>
            <person name="Pallen M.J."/>
        </authorList>
    </citation>
    <scope>NUCLEOTIDE SEQUENCE [LARGE SCALE GENOMIC DNA]</scope>
    <source>
        <strain evidence="11 12">Sa2CVA6</strain>
    </source>
</reference>
<evidence type="ECO:0000256" key="7">
    <source>
        <dbReference type="ARBA" id="ARBA00023315"/>
    </source>
</evidence>
<dbReference type="PANTHER" id="PTHR23028:SF53">
    <property type="entry name" value="ACYL_TRANSF_3 DOMAIN-CONTAINING PROTEIN"/>
    <property type="match status" value="1"/>
</dbReference>
<dbReference type="InterPro" id="IPR036514">
    <property type="entry name" value="SGNH_hydro_sf"/>
</dbReference>
<feature type="transmembrane region" description="Helical" evidence="8">
    <location>
        <begin position="274"/>
        <end position="295"/>
    </location>
</feature>
<proteinExistence type="predicted"/>
<keyword evidence="2" id="KW-1003">Cell membrane</keyword>
<feature type="domain" description="SGNH" evidence="10">
    <location>
        <begin position="427"/>
        <end position="667"/>
    </location>
</feature>
<dbReference type="Pfam" id="PF01757">
    <property type="entry name" value="Acyl_transf_3"/>
    <property type="match status" value="1"/>
</dbReference>
<feature type="transmembrane region" description="Helical" evidence="8">
    <location>
        <begin position="166"/>
        <end position="185"/>
    </location>
</feature>
<keyword evidence="3" id="KW-0808">Transferase</keyword>
<dbReference type="GO" id="GO:0016746">
    <property type="term" value="F:acyltransferase activity"/>
    <property type="evidence" value="ECO:0007669"/>
    <property type="project" value="UniProtKB-KW"/>
</dbReference>
<evidence type="ECO:0000256" key="3">
    <source>
        <dbReference type="ARBA" id="ARBA00022679"/>
    </source>
</evidence>
<feature type="transmembrane region" description="Helical" evidence="8">
    <location>
        <begin position="307"/>
        <end position="327"/>
    </location>
</feature>
<dbReference type="InterPro" id="IPR002656">
    <property type="entry name" value="Acyl_transf_3_dom"/>
</dbReference>
<evidence type="ECO:0000313" key="11">
    <source>
        <dbReference type="EMBL" id="MBD7961651.1"/>
    </source>
</evidence>
<evidence type="ECO:0000259" key="10">
    <source>
        <dbReference type="Pfam" id="PF19040"/>
    </source>
</evidence>
<organism evidence="11 12">
    <name type="scientific">Comamonas avium</name>
    <dbReference type="NCBI Taxonomy" id="2762231"/>
    <lineage>
        <taxon>Bacteria</taxon>
        <taxon>Pseudomonadati</taxon>
        <taxon>Pseudomonadota</taxon>
        <taxon>Betaproteobacteria</taxon>
        <taxon>Burkholderiales</taxon>
        <taxon>Comamonadaceae</taxon>
        <taxon>Comamonas</taxon>
    </lineage>
</organism>
<feature type="transmembrane region" description="Helical" evidence="8">
    <location>
        <begin position="251"/>
        <end position="268"/>
    </location>
</feature>
<sequence length="675" mass="76711">MSMEINRSAYRPDIDGLRAVAVMAVVLFHAFPNAIRGGFVGVDIFFVISGFLITSIIIKNLNHGSFSFIDFYSRRIKRIFPALIFILISCVVFGWFSLLPDEYKQLGKHISSGIGFVSNIAYWSESGYFDSSAELKPLLHLWSLGIEEQFYLLFPLIIWISWRLRLNILTIMVGVFLASLTLNLINIKIIPETVFYLLPYRAWELVAGGILACFILSKKENKNSLKLKINIFISRIIFNAEAYKGKRTLENIFSIFGVFLILLGFYAIDETKKFPGWWAIYPVLGSVFVILAGENAWINRVVLSSKLFVWVGLISFPLYLWHWPLLVFPRIIQGDTPSILVRSLSVVAALILSWVTFKFIEKPMRHGGALKTSILVFLGCLVFAVGVFIYKFDGFPDRPANTNSMISQFGWNGDQKDILCQNKIGEDAEFCRISKDKNPSILLIGDSIAWQYYFGLEEQTKNSEESVLAYTQGGCAAFFGFSNRFDFDSCLRVTKKMLDFAKNDSNINTVVFSSFPRVYSEDAHPLDLGYGLGSKEKFSSRIDFNNHVNTTFSGVMNEIISKGKTVVFVKNNPYLSFELKNCITRPFRQKDNSLCGEKYSSHVQYGLEYNQLLDDLIKKFPQIRVFDPAEALCDKDGDFCSPIKDGKMLYRDGQHLSKDGSKYLGDSLYKLINKP</sequence>
<evidence type="ECO:0000256" key="1">
    <source>
        <dbReference type="ARBA" id="ARBA00004651"/>
    </source>
</evidence>
<feature type="transmembrane region" description="Helical" evidence="8">
    <location>
        <begin position="339"/>
        <end position="357"/>
    </location>
</feature>
<keyword evidence="12" id="KW-1185">Reference proteome</keyword>
<evidence type="ECO:0000256" key="4">
    <source>
        <dbReference type="ARBA" id="ARBA00022692"/>
    </source>
</evidence>
<keyword evidence="6 8" id="KW-0472">Membrane</keyword>
<evidence type="ECO:0000313" key="12">
    <source>
        <dbReference type="Proteomes" id="UP000634919"/>
    </source>
</evidence>
<name>A0ABR8SDV1_9BURK</name>
<dbReference type="Pfam" id="PF19040">
    <property type="entry name" value="SGNH"/>
    <property type="match status" value="1"/>
</dbReference>
<dbReference type="InterPro" id="IPR043968">
    <property type="entry name" value="SGNH"/>
</dbReference>
<dbReference type="PANTHER" id="PTHR23028">
    <property type="entry name" value="ACETYLTRANSFERASE"/>
    <property type="match status" value="1"/>
</dbReference>
<gene>
    <name evidence="11" type="ORF">H9646_14340</name>
</gene>
<keyword evidence="5 8" id="KW-1133">Transmembrane helix</keyword>
<evidence type="ECO:0000256" key="8">
    <source>
        <dbReference type="SAM" id="Phobius"/>
    </source>
</evidence>
<evidence type="ECO:0000259" key="9">
    <source>
        <dbReference type="Pfam" id="PF01757"/>
    </source>
</evidence>
<dbReference type="Proteomes" id="UP000634919">
    <property type="component" value="Unassembled WGS sequence"/>
</dbReference>
<dbReference type="SUPFAM" id="SSF52266">
    <property type="entry name" value="SGNH hydrolase"/>
    <property type="match status" value="1"/>
</dbReference>
<feature type="domain" description="Acyltransferase 3" evidence="9">
    <location>
        <begin position="13"/>
        <end position="356"/>
    </location>
</feature>
<accession>A0ABR8SDV1</accession>
<protein>
    <submittedName>
        <fullName evidence="11">Acyltransferase</fullName>
    </submittedName>
</protein>
<comment type="caution">
    <text evidence="11">The sequence shown here is derived from an EMBL/GenBank/DDBJ whole genome shotgun (WGS) entry which is preliminary data.</text>
</comment>
<feature type="transmembrane region" description="Helical" evidence="8">
    <location>
        <begin position="139"/>
        <end position="159"/>
    </location>
</feature>
<keyword evidence="4 8" id="KW-0812">Transmembrane</keyword>
<feature type="transmembrane region" description="Helical" evidence="8">
    <location>
        <begin position="12"/>
        <end position="31"/>
    </location>
</feature>
<comment type="subcellular location">
    <subcellularLocation>
        <location evidence="1">Cell membrane</location>
        <topology evidence="1">Multi-pass membrane protein</topology>
    </subcellularLocation>
</comment>
<dbReference type="EMBL" id="JACSQK010000006">
    <property type="protein sequence ID" value="MBD7961651.1"/>
    <property type="molecule type" value="Genomic_DNA"/>
</dbReference>
<feature type="transmembrane region" description="Helical" evidence="8">
    <location>
        <begin position="369"/>
        <end position="390"/>
    </location>
</feature>
<keyword evidence="7 11" id="KW-0012">Acyltransferase</keyword>
<evidence type="ECO:0000256" key="2">
    <source>
        <dbReference type="ARBA" id="ARBA00022475"/>
    </source>
</evidence>
<evidence type="ECO:0000256" key="6">
    <source>
        <dbReference type="ARBA" id="ARBA00023136"/>
    </source>
</evidence>